<proteinExistence type="predicted"/>
<protein>
    <recommendedName>
        <fullName evidence="5">DUF883 domain-containing protein</fullName>
    </recommendedName>
</protein>
<evidence type="ECO:0000256" key="1">
    <source>
        <dbReference type="SAM" id="Coils"/>
    </source>
</evidence>
<keyword evidence="1" id="KW-0175">Coiled coil</keyword>
<organism evidence="3 4">
    <name type="scientific">Brucella cytisi</name>
    <dbReference type="NCBI Taxonomy" id="407152"/>
    <lineage>
        <taxon>Bacteria</taxon>
        <taxon>Pseudomonadati</taxon>
        <taxon>Pseudomonadota</taxon>
        <taxon>Alphaproteobacteria</taxon>
        <taxon>Hyphomicrobiales</taxon>
        <taxon>Brucellaceae</taxon>
        <taxon>Brucella/Ochrobactrum group</taxon>
        <taxon>Brucella</taxon>
    </lineage>
</organism>
<keyword evidence="2" id="KW-1133">Transmembrane helix</keyword>
<comment type="caution">
    <text evidence="3">The sequence shown here is derived from an EMBL/GenBank/DDBJ whole genome shotgun (WGS) entry which is preliminary data.</text>
</comment>
<keyword evidence="2" id="KW-0812">Transmembrane</keyword>
<evidence type="ECO:0008006" key="5">
    <source>
        <dbReference type="Google" id="ProtNLM"/>
    </source>
</evidence>
<dbReference type="EMBL" id="MOEC01000040">
    <property type="protein sequence ID" value="OIS90824.1"/>
    <property type="molecule type" value="Genomic_DNA"/>
</dbReference>
<keyword evidence="2" id="KW-0472">Membrane</keyword>
<evidence type="ECO:0000313" key="4">
    <source>
        <dbReference type="Proteomes" id="UP000182985"/>
    </source>
</evidence>
<accession>A0A1J6I781</accession>
<dbReference type="Proteomes" id="UP000182985">
    <property type="component" value="Unassembled WGS sequence"/>
</dbReference>
<gene>
    <name evidence="3" type="ORF">BLA27_24780</name>
</gene>
<dbReference type="AlphaFoldDB" id="A0A1J6I781"/>
<dbReference type="OrthoDB" id="9935877at2"/>
<name>A0A1J6I781_9HYPH</name>
<evidence type="ECO:0000256" key="2">
    <source>
        <dbReference type="SAM" id="Phobius"/>
    </source>
</evidence>
<dbReference type="RefSeq" id="WP_071634008.1">
    <property type="nucleotide sequence ID" value="NZ_MOEC01000040.1"/>
</dbReference>
<feature type="transmembrane region" description="Helical" evidence="2">
    <location>
        <begin position="72"/>
        <end position="91"/>
    </location>
</feature>
<keyword evidence="4" id="KW-1185">Reference proteome</keyword>
<sequence>MARTIEETLADQITSMREELKDLSARAAKQTNSAWERTEHAFHSAKEAVSDIASQAHDQGQKAIRCTRDNPAIISIWAAVGVTAVITYFLLKRR</sequence>
<reference evidence="3 4" key="1">
    <citation type="submission" date="2016-10" db="EMBL/GenBank/DDBJ databases">
        <title>The Draft Genome Sequence of the Potato Rhizosphere Bacteria Ochrobactrum sp. IPA7.2.</title>
        <authorList>
            <person name="Gogoleva N.E."/>
            <person name="Khlopko Y.A."/>
            <person name="Burygin G.L."/>
            <person name="Plotnikov A.O."/>
        </authorList>
    </citation>
    <scope>NUCLEOTIDE SEQUENCE [LARGE SCALE GENOMIC DNA]</scope>
    <source>
        <strain evidence="3 4">IPA7.2</strain>
    </source>
</reference>
<feature type="coiled-coil region" evidence="1">
    <location>
        <begin position="6"/>
        <end position="33"/>
    </location>
</feature>
<evidence type="ECO:0000313" key="3">
    <source>
        <dbReference type="EMBL" id="OIS90824.1"/>
    </source>
</evidence>